<accession>A0ABV2ALP3</accession>
<organism evidence="3 4">
    <name type="scientific">Bonamia ostreae</name>
    <dbReference type="NCBI Taxonomy" id="126728"/>
    <lineage>
        <taxon>Eukaryota</taxon>
        <taxon>Sar</taxon>
        <taxon>Rhizaria</taxon>
        <taxon>Endomyxa</taxon>
        <taxon>Ascetosporea</taxon>
        <taxon>Haplosporida</taxon>
        <taxon>Bonamia</taxon>
    </lineage>
</organism>
<evidence type="ECO:0000313" key="4">
    <source>
        <dbReference type="Proteomes" id="UP001439008"/>
    </source>
</evidence>
<gene>
    <name evidence="3" type="ORF">MHBO_002258</name>
</gene>
<protein>
    <submittedName>
        <fullName evidence="3">Uncharacterized protein</fullName>
    </submittedName>
</protein>
<keyword evidence="2" id="KW-0812">Transmembrane</keyword>
<keyword evidence="2" id="KW-1133">Transmembrane helix</keyword>
<proteinExistence type="predicted"/>
<evidence type="ECO:0000256" key="1">
    <source>
        <dbReference type="SAM" id="MobiDB-lite"/>
    </source>
</evidence>
<feature type="compositionally biased region" description="Polar residues" evidence="1">
    <location>
        <begin position="316"/>
        <end position="328"/>
    </location>
</feature>
<feature type="transmembrane region" description="Helical" evidence="2">
    <location>
        <begin position="233"/>
        <end position="265"/>
    </location>
</feature>
<sequence length="350" mass="39579">MIYFAFVTTIILLKECKSDCDTYFKYYANLRMVGCFDEFMRFSKTCHLIADKNYAIAYCESAKFTIQFKTEVTLKCTGSKVDKLVISVISTCKFPYRQHVNNLDTKLCTLLHNNSRFVDYCPLQSTNKDIFFEIGSKKILSAFSALLCNNGQLLKQNLPKIVNKSRIKGCFDHLKQPNHGKFLNGCGKNVLEGICIYICNFPFKSVQGSKEGKSICLERKIIFEPNCYFRQDLIYLAIVIGVVVLTVVVLFGVVFVLEYLGIFIFRTNIRIFNGRSNGDNGKNRNIGNNRDIGDNVDISNDENSGKNKDAGRNGKINDNGSSGDSANWSEEREDNIKSGKTKFGANKFSF</sequence>
<dbReference type="Proteomes" id="UP001439008">
    <property type="component" value="Unassembled WGS sequence"/>
</dbReference>
<keyword evidence="4" id="KW-1185">Reference proteome</keyword>
<reference evidence="3 4" key="1">
    <citation type="journal article" date="2024" name="BMC Biol.">
        <title>Comparative genomics of Ascetosporea gives new insight into the evolutionary basis for animal parasitism in Rhizaria.</title>
        <authorList>
            <person name="Hiltunen Thoren M."/>
            <person name="Onut-Brannstrom I."/>
            <person name="Alfjorden A."/>
            <person name="Peckova H."/>
            <person name="Swords F."/>
            <person name="Hooper C."/>
            <person name="Holzer A.S."/>
            <person name="Bass D."/>
            <person name="Burki F."/>
        </authorList>
    </citation>
    <scope>NUCLEOTIDE SEQUENCE [LARGE SCALE GENOMIC DNA]</scope>
    <source>
        <strain evidence="3">20-A016</strain>
    </source>
</reference>
<name>A0ABV2ALP3_9EUKA</name>
<evidence type="ECO:0000313" key="3">
    <source>
        <dbReference type="EMBL" id="MES1920606.1"/>
    </source>
</evidence>
<keyword evidence="2" id="KW-0472">Membrane</keyword>
<feature type="region of interest" description="Disordered" evidence="1">
    <location>
        <begin position="280"/>
        <end position="350"/>
    </location>
</feature>
<comment type="caution">
    <text evidence="3">The sequence shown here is derived from an EMBL/GenBank/DDBJ whole genome shotgun (WGS) entry which is preliminary data.</text>
</comment>
<evidence type="ECO:0000256" key="2">
    <source>
        <dbReference type="SAM" id="Phobius"/>
    </source>
</evidence>
<feature type="compositionally biased region" description="Basic and acidic residues" evidence="1">
    <location>
        <begin position="303"/>
        <end position="312"/>
    </location>
</feature>
<dbReference type="EMBL" id="JBDODL010000758">
    <property type="protein sequence ID" value="MES1920606.1"/>
    <property type="molecule type" value="Genomic_DNA"/>
</dbReference>